<evidence type="ECO:0000256" key="1">
    <source>
        <dbReference type="SAM" id="MobiDB-lite"/>
    </source>
</evidence>
<sequence>MVRSATIPLVLIALLAAAGCLGSPIMEPVRNQTTASASTTTASTTIPQATYPDAPENPTNETVKQAVVAFETARLQNELRDQYELTYFELGYLQPVNVTVLNRSDGGLYVRIDGSYSYGTPDRSADGVPVRSLYHVNETAIRHVNKTT</sequence>
<reference evidence="2 3" key="1">
    <citation type="journal article" date="2019" name="Microbiol. Resour. Announc.">
        <title>The Genome Sequence of the Halobacterium salinarum Type Strain Is Closely Related to That of Laboratory Strains NRC-1 and R1.</title>
        <authorList>
            <person name="Pfeiffer F."/>
            <person name="Marchfelder A."/>
            <person name="Habermann B."/>
            <person name="Dyall-Smith M.L."/>
        </authorList>
    </citation>
    <scope>NUCLEOTIDE SEQUENCE [LARGE SCALE GENOMIC DNA]</scope>
    <source>
        <strain evidence="3">ATCC 33171 / DSM 3754 / JCM 8978 / NBRC 102687 / NCIMB 764 / 91-R6</strain>
    </source>
</reference>
<dbReference type="PROSITE" id="PS51257">
    <property type="entry name" value="PROKAR_LIPOPROTEIN"/>
    <property type="match status" value="1"/>
</dbReference>
<name>A0A4D6GYV9_HALS9</name>
<feature type="compositionally biased region" description="Low complexity" evidence="1">
    <location>
        <begin position="33"/>
        <end position="45"/>
    </location>
</feature>
<dbReference type="RefSeq" id="WP_010903385.1">
    <property type="nucleotide sequence ID" value="NZ_VRYN01000001.1"/>
</dbReference>
<evidence type="ECO:0000313" key="3">
    <source>
        <dbReference type="Proteomes" id="UP000296216"/>
    </source>
</evidence>
<dbReference type="Proteomes" id="UP000296216">
    <property type="component" value="Chromosome"/>
</dbReference>
<evidence type="ECO:0000313" key="2">
    <source>
        <dbReference type="EMBL" id="QCC45567.1"/>
    </source>
</evidence>
<dbReference type="AlphaFoldDB" id="A0A4D6GYV9"/>
<dbReference type="GeneID" id="68694506"/>
<feature type="region of interest" description="Disordered" evidence="1">
    <location>
        <begin position="32"/>
        <end position="59"/>
    </location>
</feature>
<proteinExistence type="predicted"/>
<accession>A0A4D6GYV9</accession>
<dbReference type="EMBL" id="CP038631">
    <property type="protein sequence ID" value="QCC45567.1"/>
    <property type="molecule type" value="Genomic_DNA"/>
</dbReference>
<organism evidence="2 3">
    <name type="scientific">Halobacterium salinarum (strain ATCC 33171 / DSM 3754 / JCM 8978 / NBRC 102687 / NCIMB 764 / 91-R6)</name>
    <dbReference type="NCBI Taxonomy" id="2597657"/>
    <lineage>
        <taxon>Archaea</taxon>
        <taxon>Methanobacteriati</taxon>
        <taxon>Methanobacteriota</taxon>
        <taxon>Stenosarchaea group</taxon>
        <taxon>Halobacteria</taxon>
        <taxon>Halobacteriales</taxon>
        <taxon>Halobacteriaceae</taxon>
        <taxon>Halobacterium</taxon>
    </lineage>
</organism>
<gene>
    <name evidence="2" type="ORF">HBSAL_09615</name>
</gene>
<protein>
    <submittedName>
        <fullName evidence="2">Uncharacterized protein</fullName>
    </submittedName>
</protein>